<evidence type="ECO:0000313" key="8">
    <source>
        <dbReference type="Proteomes" id="UP000398389"/>
    </source>
</evidence>
<comment type="catalytic activity">
    <reaction evidence="5 6">
        <text>queuosine 5'-phosphate + H2O = queuine + D-ribose 5-phosphate</text>
        <dbReference type="Rhea" id="RHEA:75387"/>
        <dbReference type="ChEBI" id="CHEBI:15377"/>
        <dbReference type="ChEBI" id="CHEBI:17433"/>
        <dbReference type="ChEBI" id="CHEBI:78346"/>
        <dbReference type="ChEBI" id="CHEBI:194371"/>
    </reaction>
    <physiologicalReaction direction="left-to-right" evidence="5 6">
        <dbReference type="Rhea" id="RHEA:75388"/>
    </physiologicalReaction>
</comment>
<dbReference type="GeneID" id="43580128"/>
<accession>A0A5E8B519</accession>
<evidence type="ECO:0000256" key="6">
    <source>
        <dbReference type="RuleBase" id="RU365002"/>
    </source>
</evidence>
<evidence type="ECO:0000256" key="3">
    <source>
        <dbReference type="ARBA" id="ARBA00035306"/>
    </source>
</evidence>
<dbReference type="PANTHER" id="PTHR21314">
    <property type="entry name" value="QUEUOSINE 5'-PHOSPHATE N-GLYCOSYLASE_HYDROLASE-RELATED"/>
    <property type="match status" value="1"/>
</dbReference>
<dbReference type="Pfam" id="PF10343">
    <property type="entry name" value="Q_salvage"/>
    <property type="match status" value="1"/>
</dbReference>
<dbReference type="Proteomes" id="UP000398389">
    <property type="component" value="Unassembled WGS sequence"/>
</dbReference>
<dbReference type="GO" id="GO:0016787">
    <property type="term" value="F:hydrolase activity"/>
    <property type="evidence" value="ECO:0007669"/>
    <property type="project" value="UniProtKB-KW"/>
</dbReference>
<organism evidence="7 8">
    <name type="scientific">Magnusiomyces paraingens</name>
    <dbReference type="NCBI Taxonomy" id="2606893"/>
    <lineage>
        <taxon>Eukaryota</taxon>
        <taxon>Fungi</taxon>
        <taxon>Dikarya</taxon>
        <taxon>Ascomycota</taxon>
        <taxon>Saccharomycotina</taxon>
        <taxon>Dipodascomycetes</taxon>
        <taxon>Dipodascales</taxon>
        <taxon>Dipodascaceae</taxon>
        <taxon>Magnusiomyces</taxon>
    </lineage>
</organism>
<dbReference type="RefSeq" id="XP_031851919.1">
    <property type="nucleotide sequence ID" value="XM_031996028.1"/>
</dbReference>
<evidence type="ECO:0000256" key="2">
    <source>
        <dbReference type="ARBA" id="ARBA00035119"/>
    </source>
</evidence>
<dbReference type="OrthoDB" id="416777at2759"/>
<proteinExistence type="inferred from homology"/>
<protein>
    <recommendedName>
        <fullName evidence="3 6">Queuosine 5'-phosphate N-glycosylase/hydrolase</fullName>
        <ecNumber evidence="6">3.2.2.-</ecNumber>
    </recommendedName>
    <alternativeName>
        <fullName evidence="4 6">Queuosine-nucleotide N-glycosylase/hydrolase</fullName>
    </alternativeName>
</protein>
<dbReference type="GO" id="GO:0006400">
    <property type="term" value="P:tRNA modification"/>
    <property type="evidence" value="ECO:0007669"/>
    <property type="project" value="TreeGrafter"/>
</dbReference>
<evidence type="ECO:0000256" key="5">
    <source>
        <dbReference type="ARBA" id="ARBA00048204"/>
    </source>
</evidence>
<evidence type="ECO:0000256" key="4">
    <source>
        <dbReference type="ARBA" id="ARBA00035393"/>
    </source>
</evidence>
<dbReference type="EMBL" id="CABVLU010000001">
    <property type="protein sequence ID" value="VVT46622.1"/>
    <property type="molecule type" value="Genomic_DNA"/>
</dbReference>
<name>A0A5E8B519_9ASCO</name>
<evidence type="ECO:0000256" key="1">
    <source>
        <dbReference type="ARBA" id="ARBA00022801"/>
    </source>
</evidence>
<sequence>MTESTKVLESVKFITENAKDVFIQEDKCRAAATEIYNAMLKNKYSTDTWSSHVLNPKTKDSSTIDWIFTIDTLNFSFWSDIDKKDTGNPASKSFAIEYKGNTYTGYWSLCAAINKALDNGVPITSPKFWASDSFTKDTLAQVFKSASNENIFLLDERFQVLKEAGEVLTKKFNVSSFAEIIPLANKSAVKLVNLVASNFDSYNDESLYLGHKVRILKRAQILISDIWACFNEQGLGEFTDIDSITMFADYRVPQILHSLGCIAYSPALTKHIQNLQPLEHNDPREIEIRGLSIQAVEVIKKYIHEAHPETKINAILIDFYLWDTAKLIQKQLGGIGDNIAIHRTRSIYY</sequence>
<dbReference type="AlphaFoldDB" id="A0A5E8B519"/>
<comment type="function">
    <text evidence="6">Catalyzes the hydrolysis of queuosine 5'-phosphate, releasing the nucleobase queuine (q). Is required for salvage of queuine from exogenous queuosine (Q) that is imported and then converted to queuosine 5'-phosphate intracellularly.</text>
</comment>
<gene>
    <name evidence="7" type="ORF">SAPINGB_P001305</name>
</gene>
<dbReference type="InterPro" id="IPR019438">
    <property type="entry name" value="Q_salvage"/>
</dbReference>
<evidence type="ECO:0000313" key="7">
    <source>
        <dbReference type="EMBL" id="VVT46622.1"/>
    </source>
</evidence>
<dbReference type="EC" id="3.2.2.-" evidence="6"/>
<reference evidence="7 8" key="1">
    <citation type="submission" date="2019-09" db="EMBL/GenBank/DDBJ databases">
        <authorList>
            <person name="Brejova B."/>
        </authorList>
    </citation>
    <scope>NUCLEOTIDE SEQUENCE [LARGE SCALE GENOMIC DNA]</scope>
</reference>
<dbReference type="PANTHER" id="PTHR21314:SF0">
    <property type="entry name" value="QUEUOSINE 5'-PHOSPHATE N-GLYCOSYLASE_HYDROLASE"/>
    <property type="match status" value="1"/>
</dbReference>
<keyword evidence="8" id="KW-1185">Reference proteome</keyword>
<keyword evidence="1 6" id="KW-0378">Hydrolase</keyword>
<comment type="similarity">
    <text evidence="2 6">Belongs to the QNG1 protein family.</text>
</comment>